<protein>
    <submittedName>
        <fullName evidence="1">Uncharacterized protein</fullName>
    </submittedName>
</protein>
<keyword evidence="2" id="KW-1185">Reference proteome</keyword>
<evidence type="ECO:0000313" key="2">
    <source>
        <dbReference type="Proteomes" id="UP000027265"/>
    </source>
</evidence>
<dbReference type="HOGENOM" id="CLU_1434630_0_0_1"/>
<sequence>MPSISYSSVLRTATDNDMTLALNARHRLVVGSPSETVYSLKSRVPEQLDVFLAASCLVFSFSGQVDRVKVANNTVYQSAILSHFAGYLKSNAAVLGFTTVSDVYIDEEDGLPKLSVASSNPLPVELPSPCITLVAIDMMYLVKARQSSPTTHIGEETDPFCPQLLLPLEAALTHIIEKFVTFHLVRYCE</sequence>
<organism evidence="1 2">
    <name type="scientific">Jaapia argillacea MUCL 33604</name>
    <dbReference type="NCBI Taxonomy" id="933084"/>
    <lineage>
        <taxon>Eukaryota</taxon>
        <taxon>Fungi</taxon>
        <taxon>Dikarya</taxon>
        <taxon>Basidiomycota</taxon>
        <taxon>Agaricomycotina</taxon>
        <taxon>Agaricomycetes</taxon>
        <taxon>Agaricomycetidae</taxon>
        <taxon>Jaapiales</taxon>
        <taxon>Jaapiaceae</taxon>
        <taxon>Jaapia</taxon>
    </lineage>
</organism>
<dbReference type="Proteomes" id="UP000027265">
    <property type="component" value="Unassembled WGS sequence"/>
</dbReference>
<dbReference type="AlphaFoldDB" id="A0A067Q5D5"/>
<gene>
    <name evidence="1" type="ORF">JAAARDRAFT_451521</name>
</gene>
<dbReference type="OrthoDB" id="3141012at2759"/>
<reference evidence="2" key="1">
    <citation type="journal article" date="2014" name="Proc. Natl. Acad. Sci. U.S.A.">
        <title>Extensive sampling of basidiomycete genomes demonstrates inadequacy of the white-rot/brown-rot paradigm for wood decay fungi.</title>
        <authorList>
            <person name="Riley R."/>
            <person name="Salamov A.A."/>
            <person name="Brown D.W."/>
            <person name="Nagy L.G."/>
            <person name="Floudas D."/>
            <person name="Held B.W."/>
            <person name="Levasseur A."/>
            <person name="Lombard V."/>
            <person name="Morin E."/>
            <person name="Otillar R."/>
            <person name="Lindquist E.A."/>
            <person name="Sun H."/>
            <person name="LaButti K.M."/>
            <person name="Schmutz J."/>
            <person name="Jabbour D."/>
            <person name="Luo H."/>
            <person name="Baker S.E."/>
            <person name="Pisabarro A.G."/>
            <person name="Walton J.D."/>
            <person name="Blanchette R.A."/>
            <person name="Henrissat B."/>
            <person name="Martin F."/>
            <person name="Cullen D."/>
            <person name="Hibbett D.S."/>
            <person name="Grigoriev I.V."/>
        </authorList>
    </citation>
    <scope>NUCLEOTIDE SEQUENCE [LARGE SCALE GENOMIC DNA]</scope>
    <source>
        <strain evidence="2">MUCL 33604</strain>
    </source>
</reference>
<dbReference type="STRING" id="933084.A0A067Q5D5"/>
<proteinExistence type="predicted"/>
<dbReference type="EMBL" id="KL197711">
    <property type="protein sequence ID" value="KDQ62194.1"/>
    <property type="molecule type" value="Genomic_DNA"/>
</dbReference>
<evidence type="ECO:0000313" key="1">
    <source>
        <dbReference type="EMBL" id="KDQ62194.1"/>
    </source>
</evidence>
<dbReference type="InParanoid" id="A0A067Q5D5"/>
<name>A0A067Q5D5_9AGAM</name>
<accession>A0A067Q5D5</accession>